<comment type="caution">
    <text evidence="4">The sequence shown here is derived from an EMBL/GenBank/DDBJ whole genome shotgun (WGS) entry which is preliminary data.</text>
</comment>
<keyword evidence="5" id="KW-1185">Reference proteome</keyword>
<evidence type="ECO:0000313" key="5">
    <source>
        <dbReference type="Proteomes" id="UP001212997"/>
    </source>
</evidence>
<dbReference type="InterPro" id="IPR053183">
    <property type="entry name" value="ASL1"/>
</dbReference>
<feature type="region of interest" description="Disordered" evidence="1">
    <location>
        <begin position="29"/>
        <end position="70"/>
    </location>
</feature>
<dbReference type="Pfam" id="PF11790">
    <property type="entry name" value="Glyco_hydro_cc"/>
    <property type="match status" value="1"/>
</dbReference>
<dbReference type="GO" id="GO:0071966">
    <property type="term" value="P:fungal-type cell wall polysaccharide metabolic process"/>
    <property type="evidence" value="ECO:0007669"/>
    <property type="project" value="TreeGrafter"/>
</dbReference>
<dbReference type="GO" id="GO:0009277">
    <property type="term" value="C:fungal-type cell wall"/>
    <property type="evidence" value="ECO:0007669"/>
    <property type="project" value="TreeGrafter"/>
</dbReference>
<feature type="chain" id="PRO_5042061848" description="Asl1-like glycosyl hydrolase catalytic domain-containing protein" evidence="2">
    <location>
        <begin position="21"/>
        <end position="294"/>
    </location>
</feature>
<protein>
    <recommendedName>
        <fullName evidence="3">Asl1-like glycosyl hydrolase catalytic domain-containing protein</fullName>
    </recommendedName>
</protein>
<dbReference type="InterPro" id="IPR017853">
    <property type="entry name" value="GH"/>
</dbReference>
<evidence type="ECO:0000256" key="2">
    <source>
        <dbReference type="SAM" id="SignalP"/>
    </source>
</evidence>
<accession>A0AAD5YK84</accession>
<dbReference type="Proteomes" id="UP001212997">
    <property type="component" value="Unassembled WGS sequence"/>
</dbReference>
<feature type="signal peptide" evidence="2">
    <location>
        <begin position="1"/>
        <end position="20"/>
    </location>
</feature>
<dbReference type="PANTHER" id="PTHR34154">
    <property type="entry name" value="ALKALI-SENSITIVE LINKAGE PROTEIN 1"/>
    <property type="match status" value="1"/>
</dbReference>
<dbReference type="AlphaFoldDB" id="A0AAD5YK84"/>
<reference evidence="4" key="1">
    <citation type="submission" date="2022-07" db="EMBL/GenBank/DDBJ databases">
        <title>Genome Sequence of Physisporinus lineatus.</title>
        <authorList>
            <person name="Buettner E."/>
        </authorList>
    </citation>
    <scope>NUCLEOTIDE SEQUENCE</scope>
    <source>
        <strain evidence="4">VT162</strain>
    </source>
</reference>
<name>A0AAD5YK84_9APHY</name>
<gene>
    <name evidence="4" type="ORF">NLI96_g2136</name>
</gene>
<dbReference type="EMBL" id="JANAWD010000045">
    <property type="protein sequence ID" value="KAJ3489423.1"/>
    <property type="molecule type" value="Genomic_DNA"/>
</dbReference>
<evidence type="ECO:0000259" key="3">
    <source>
        <dbReference type="Pfam" id="PF11790"/>
    </source>
</evidence>
<evidence type="ECO:0000256" key="1">
    <source>
        <dbReference type="SAM" id="MobiDB-lite"/>
    </source>
</evidence>
<sequence>MKFSATFLSLALLLAGSVEAASHVNRGHWRRTGPSAVYNEPTPVGPEGPGETPPTTPTQPTDGAGSGKRGLEYNDASLTHLFTSPQFTWAYNWDSTPGGSLPSGVTFFPMLWDSSTDHTNSWSTNAAAAIAAGATHLLAFNEPDLGSQANMSPTDAANAWRTYMEPFHGSATLVSPAVTNGGTPLGVAWMSAFLAACSDCHIDKIAIHIYDSATNIAYFQSYIQSVYAQFNKPIMLTEFGASGSTAQQQTFLTQMMAWLDSQSYVTHYAYFFVSNGILVSGNSLSALGTTYNAQ</sequence>
<dbReference type="InterPro" id="IPR024655">
    <property type="entry name" value="Asl1_glyco_hydro_catalytic"/>
</dbReference>
<dbReference type="SUPFAM" id="SSF51445">
    <property type="entry name" value="(Trans)glycosidases"/>
    <property type="match status" value="1"/>
</dbReference>
<feature type="domain" description="Asl1-like glycosyl hydrolase catalytic" evidence="3">
    <location>
        <begin position="70"/>
        <end position="291"/>
    </location>
</feature>
<feature type="compositionally biased region" description="Pro residues" evidence="1">
    <location>
        <begin position="43"/>
        <end position="57"/>
    </location>
</feature>
<dbReference type="PANTHER" id="PTHR34154:SF10">
    <property type="entry name" value="ASL1-LIKE GLYCOSYL HYDROLASE CATALYTIC DOMAIN-CONTAINING PROTEIN"/>
    <property type="match status" value="1"/>
</dbReference>
<dbReference type="Gene3D" id="3.20.20.80">
    <property type="entry name" value="Glycosidases"/>
    <property type="match status" value="1"/>
</dbReference>
<keyword evidence="2" id="KW-0732">Signal</keyword>
<evidence type="ECO:0000313" key="4">
    <source>
        <dbReference type="EMBL" id="KAJ3489423.1"/>
    </source>
</evidence>
<organism evidence="4 5">
    <name type="scientific">Meripilus lineatus</name>
    <dbReference type="NCBI Taxonomy" id="2056292"/>
    <lineage>
        <taxon>Eukaryota</taxon>
        <taxon>Fungi</taxon>
        <taxon>Dikarya</taxon>
        <taxon>Basidiomycota</taxon>
        <taxon>Agaricomycotina</taxon>
        <taxon>Agaricomycetes</taxon>
        <taxon>Polyporales</taxon>
        <taxon>Meripilaceae</taxon>
        <taxon>Meripilus</taxon>
    </lineage>
</organism>
<proteinExistence type="predicted"/>